<proteinExistence type="predicted"/>
<protein>
    <submittedName>
        <fullName evidence="1">Uncharacterized protein</fullName>
    </submittedName>
</protein>
<dbReference type="AlphaFoldDB" id="A0A7J0GCB7"/>
<dbReference type="PANTHER" id="PTHR33116">
    <property type="entry name" value="REVERSE TRANSCRIPTASE ZINC-BINDING DOMAIN-CONTAINING PROTEIN-RELATED-RELATED"/>
    <property type="match status" value="1"/>
</dbReference>
<organism evidence="1 2">
    <name type="scientific">Actinidia rufa</name>
    <dbReference type="NCBI Taxonomy" id="165716"/>
    <lineage>
        <taxon>Eukaryota</taxon>
        <taxon>Viridiplantae</taxon>
        <taxon>Streptophyta</taxon>
        <taxon>Embryophyta</taxon>
        <taxon>Tracheophyta</taxon>
        <taxon>Spermatophyta</taxon>
        <taxon>Magnoliopsida</taxon>
        <taxon>eudicotyledons</taxon>
        <taxon>Gunneridae</taxon>
        <taxon>Pentapetalae</taxon>
        <taxon>asterids</taxon>
        <taxon>Ericales</taxon>
        <taxon>Actinidiaceae</taxon>
        <taxon>Actinidia</taxon>
    </lineage>
</organism>
<evidence type="ECO:0000313" key="1">
    <source>
        <dbReference type="EMBL" id="GFZ08429.1"/>
    </source>
</evidence>
<comment type="caution">
    <text evidence="1">The sequence shown here is derived from an EMBL/GenBank/DDBJ whole genome shotgun (WGS) entry which is preliminary data.</text>
</comment>
<dbReference type="OrthoDB" id="1739308at2759"/>
<keyword evidence="2" id="KW-1185">Reference proteome</keyword>
<name>A0A7J0GCB7_9ERIC</name>
<reference evidence="1 2" key="1">
    <citation type="submission" date="2019-07" db="EMBL/GenBank/DDBJ databases">
        <title>De Novo Assembly of kiwifruit Actinidia rufa.</title>
        <authorList>
            <person name="Sugita-Konishi S."/>
            <person name="Sato K."/>
            <person name="Mori E."/>
            <person name="Abe Y."/>
            <person name="Kisaki G."/>
            <person name="Hamano K."/>
            <person name="Suezawa K."/>
            <person name="Otani M."/>
            <person name="Fukuda T."/>
            <person name="Manabe T."/>
            <person name="Gomi K."/>
            <person name="Tabuchi M."/>
            <person name="Akimitsu K."/>
            <person name="Kataoka I."/>
        </authorList>
    </citation>
    <scope>NUCLEOTIDE SEQUENCE [LARGE SCALE GENOMIC DNA]</scope>
    <source>
        <strain evidence="2">cv. Fuchu</strain>
    </source>
</reference>
<dbReference type="PANTHER" id="PTHR33116:SF84">
    <property type="entry name" value="RNA-DIRECTED DNA POLYMERASE"/>
    <property type="match status" value="1"/>
</dbReference>
<gene>
    <name evidence="1" type="ORF">Acr_20g0002370</name>
</gene>
<dbReference type="Proteomes" id="UP000585474">
    <property type="component" value="Unassembled WGS sequence"/>
</dbReference>
<sequence length="135" mass="15168">MPLISTKLKAKDCRRLVERFTARVKTWTDKFLSYAGKTQLIKSELFSIQVNWSSMFTLPKKIIIIKSIEAILHAVLWKGVDLESAGAKVAWASICCQKHEGGLGFKDLYSWNRAAIIKHVNMETPGDCTGLEEAP</sequence>
<evidence type="ECO:0000313" key="2">
    <source>
        <dbReference type="Proteomes" id="UP000585474"/>
    </source>
</evidence>
<dbReference type="EMBL" id="BJWL01000020">
    <property type="protein sequence ID" value="GFZ08429.1"/>
    <property type="molecule type" value="Genomic_DNA"/>
</dbReference>
<accession>A0A7J0GCB7</accession>